<keyword evidence="3" id="KW-1185">Reference proteome</keyword>
<evidence type="ECO:0000313" key="3">
    <source>
        <dbReference type="Proteomes" id="UP001500973"/>
    </source>
</evidence>
<name>A0ABN1YJH4_9ACTN</name>
<feature type="transmembrane region" description="Helical" evidence="1">
    <location>
        <begin position="120"/>
        <end position="141"/>
    </location>
</feature>
<dbReference type="Proteomes" id="UP001500973">
    <property type="component" value="Unassembled WGS sequence"/>
</dbReference>
<evidence type="ECO:0008006" key="4">
    <source>
        <dbReference type="Google" id="ProtNLM"/>
    </source>
</evidence>
<evidence type="ECO:0000313" key="2">
    <source>
        <dbReference type="EMBL" id="GAA1414239.1"/>
    </source>
</evidence>
<keyword evidence="1" id="KW-0472">Membrane</keyword>
<gene>
    <name evidence="2" type="ORF">GCM10009601_01710</name>
</gene>
<protein>
    <recommendedName>
        <fullName evidence="4">DUF3592 domain-containing protein</fullName>
    </recommendedName>
</protein>
<dbReference type="EMBL" id="BAAAIZ010000002">
    <property type="protein sequence ID" value="GAA1414239.1"/>
    <property type="molecule type" value="Genomic_DNA"/>
</dbReference>
<proteinExistence type="predicted"/>
<evidence type="ECO:0000256" key="1">
    <source>
        <dbReference type="SAM" id="Phobius"/>
    </source>
</evidence>
<dbReference type="RefSeq" id="WP_344009130.1">
    <property type="nucleotide sequence ID" value="NZ_BAAAIZ010000002.1"/>
</dbReference>
<reference evidence="2 3" key="1">
    <citation type="journal article" date="2019" name="Int. J. Syst. Evol. Microbiol.">
        <title>The Global Catalogue of Microorganisms (GCM) 10K type strain sequencing project: providing services to taxonomists for standard genome sequencing and annotation.</title>
        <authorList>
            <consortium name="The Broad Institute Genomics Platform"/>
            <consortium name="The Broad Institute Genome Sequencing Center for Infectious Disease"/>
            <person name="Wu L."/>
            <person name="Ma J."/>
        </authorList>
    </citation>
    <scope>NUCLEOTIDE SEQUENCE [LARGE SCALE GENOMIC DNA]</scope>
    <source>
        <strain evidence="2 3">JCM 11756</strain>
    </source>
</reference>
<keyword evidence="1" id="KW-1133">Transmembrane helix</keyword>
<keyword evidence="1" id="KW-0812">Transmembrane</keyword>
<organism evidence="2 3">
    <name type="scientific">Streptomyces thermospinosisporus</name>
    <dbReference type="NCBI Taxonomy" id="161482"/>
    <lineage>
        <taxon>Bacteria</taxon>
        <taxon>Bacillati</taxon>
        <taxon>Actinomycetota</taxon>
        <taxon>Actinomycetes</taxon>
        <taxon>Kitasatosporales</taxon>
        <taxon>Streptomycetaceae</taxon>
        <taxon>Streptomyces</taxon>
    </lineage>
</organism>
<accession>A0ABN1YJH4</accession>
<feature type="transmembrane region" description="Helical" evidence="1">
    <location>
        <begin position="6"/>
        <end position="24"/>
    </location>
</feature>
<comment type="caution">
    <text evidence="2">The sequence shown here is derived from an EMBL/GenBank/DDBJ whole genome shotgun (WGS) entry which is preliminary data.</text>
</comment>
<sequence>MDVIFYGALGLIAAGALGMACAILRRWLRIRSAWNSGLTAEGRCLRVITRTHGGRDGPVHSSLQHVYEFTTHDGRVIRFEEQHGPATVLEGDRVTVHYTDGPRVVATAHEPRPFALGGGAVMVLGILAAVVLGCAGIALMYHRMSSSFVAW</sequence>